<dbReference type="GO" id="GO:0070402">
    <property type="term" value="F:NADPH binding"/>
    <property type="evidence" value="ECO:0007669"/>
    <property type="project" value="TreeGrafter"/>
</dbReference>
<keyword evidence="1" id="KW-0521">NADP</keyword>
<reference evidence="4 5" key="1">
    <citation type="submission" date="2020-08" db="EMBL/GenBank/DDBJ databases">
        <title>Genomic Encyclopedia of Type Strains, Phase IV (KMG-IV): sequencing the most valuable type-strain genomes for metagenomic binning, comparative biology and taxonomic classification.</title>
        <authorList>
            <person name="Goeker M."/>
        </authorList>
    </citation>
    <scope>NUCLEOTIDE SEQUENCE [LARGE SCALE GENOMIC DNA]</scope>
    <source>
        <strain evidence="4 5">DSM 27026</strain>
    </source>
</reference>
<comment type="caution">
    <text evidence="4">The sequence shown here is derived from an EMBL/GenBank/DDBJ whole genome shotgun (WGS) entry which is preliminary data.</text>
</comment>
<name>A0A840VKW4_9PROT</name>
<evidence type="ECO:0000256" key="1">
    <source>
        <dbReference type="ARBA" id="ARBA00022857"/>
    </source>
</evidence>
<dbReference type="SMART" id="SM00829">
    <property type="entry name" value="PKS_ER"/>
    <property type="match status" value="1"/>
</dbReference>
<dbReference type="InterPro" id="IPR014189">
    <property type="entry name" value="Quinone_OxRdtase_PIG3"/>
</dbReference>
<organism evidence="4 5">
    <name type="scientific">Acidocella aromatica</name>
    <dbReference type="NCBI Taxonomy" id="1303579"/>
    <lineage>
        <taxon>Bacteria</taxon>
        <taxon>Pseudomonadati</taxon>
        <taxon>Pseudomonadota</taxon>
        <taxon>Alphaproteobacteria</taxon>
        <taxon>Acetobacterales</taxon>
        <taxon>Acidocellaceae</taxon>
        <taxon>Acidocella</taxon>
    </lineage>
</organism>
<dbReference type="Gene3D" id="3.90.180.10">
    <property type="entry name" value="Medium-chain alcohol dehydrogenases, catalytic domain"/>
    <property type="match status" value="1"/>
</dbReference>
<keyword evidence="2 4" id="KW-0560">Oxidoreductase</keyword>
<dbReference type="SUPFAM" id="SSF50129">
    <property type="entry name" value="GroES-like"/>
    <property type="match status" value="1"/>
</dbReference>
<evidence type="ECO:0000256" key="2">
    <source>
        <dbReference type="ARBA" id="ARBA00023002"/>
    </source>
</evidence>
<dbReference type="PANTHER" id="PTHR48106">
    <property type="entry name" value="QUINONE OXIDOREDUCTASE PIG3-RELATED"/>
    <property type="match status" value="1"/>
</dbReference>
<dbReference type="InterPro" id="IPR011032">
    <property type="entry name" value="GroES-like_sf"/>
</dbReference>
<dbReference type="SUPFAM" id="SSF51735">
    <property type="entry name" value="NAD(P)-binding Rossmann-fold domains"/>
    <property type="match status" value="1"/>
</dbReference>
<feature type="domain" description="Enoyl reductase (ER)" evidence="3">
    <location>
        <begin position="16"/>
        <end position="329"/>
    </location>
</feature>
<sequence length="333" mass="35585">MTLPDTMRYVNVTTPGEPEVMRVERTALPVPKDDEVLIRVLAAGVNRPDVQQRKGLYPPPPDASPILGLEVAGEVVALGANASGFYPGHRVTALCNGGGYAEYVAVPAAQCLPWPEGYDAIRAAALPENFFTVWANLFDIAGLKPNESLLVHGGTSGIGLTAIQLARAQGSRVFATAGSDEKCAVIERYGATAINYRTQDFAEIIAKQTDKRGVNVVLDMVGASYATRNLRSLSRGGRLVLVAIMEGAKADRFDLGLIMVRRLTVTGSTMRPRTTAEKGTIAQALKQKVWPLLATGKVAPVIDRVFELEDAAAAHALMESSAHIGKIMLHIAD</sequence>
<dbReference type="PANTHER" id="PTHR48106:SF8">
    <property type="entry name" value="OS02G0805600 PROTEIN"/>
    <property type="match status" value="1"/>
</dbReference>
<evidence type="ECO:0000313" key="5">
    <source>
        <dbReference type="Proteomes" id="UP000553706"/>
    </source>
</evidence>
<dbReference type="InterPro" id="IPR036291">
    <property type="entry name" value="NAD(P)-bd_dom_sf"/>
</dbReference>
<dbReference type="Pfam" id="PF08240">
    <property type="entry name" value="ADH_N"/>
    <property type="match status" value="1"/>
</dbReference>
<dbReference type="EMBL" id="JACHFJ010000009">
    <property type="protein sequence ID" value="MBB5373805.1"/>
    <property type="molecule type" value="Genomic_DNA"/>
</dbReference>
<proteinExistence type="predicted"/>
<dbReference type="AlphaFoldDB" id="A0A840VKW4"/>
<dbReference type="GO" id="GO:0003960">
    <property type="term" value="F:quinone reductase (NADPH) activity"/>
    <property type="evidence" value="ECO:0007669"/>
    <property type="project" value="UniProtKB-EC"/>
</dbReference>
<protein>
    <submittedName>
        <fullName evidence="4">NADPH2:quinone reductase</fullName>
        <ecNumber evidence="4">1.6.5.5</ecNumber>
    </submittedName>
</protein>
<dbReference type="Proteomes" id="UP000553706">
    <property type="component" value="Unassembled WGS sequence"/>
</dbReference>
<dbReference type="Pfam" id="PF00107">
    <property type="entry name" value="ADH_zinc_N"/>
    <property type="match status" value="1"/>
</dbReference>
<dbReference type="NCBIfam" id="TIGR02824">
    <property type="entry name" value="quinone_pig3"/>
    <property type="match status" value="1"/>
</dbReference>
<dbReference type="RefSeq" id="WP_183266821.1">
    <property type="nucleotide sequence ID" value="NZ_JACHFJ010000009.1"/>
</dbReference>
<dbReference type="InterPro" id="IPR020843">
    <property type="entry name" value="ER"/>
</dbReference>
<dbReference type="InterPro" id="IPR013149">
    <property type="entry name" value="ADH-like_C"/>
</dbReference>
<dbReference type="Gene3D" id="3.40.50.720">
    <property type="entry name" value="NAD(P)-binding Rossmann-like Domain"/>
    <property type="match status" value="1"/>
</dbReference>
<accession>A0A840VKW4</accession>
<keyword evidence="5" id="KW-1185">Reference proteome</keyword>
<evidence type="ECO:0000313" key="4">
    <source>
        <dbReference type="EMBL" id="MBB5373805.1"/>
    </source>
</evidence>
<dbReference type="EC" id="1.6.5.5" evidence="4"/>
<gene>
    <name evidence="4" type="ORF">HNP71_002070</name>
</gene>
<evidence type="ECO:0000259" key="3">
    <source>
        <dbReference type="SMART" id="SM00829"/>
    </source>
</evidence>
<dbReference type="InterPro" id="IPR013154">
    <property type="entry name" value="ADH-like_N"/>
</dbReference>
<dbReference type="CDD" id="cd05276">
    <property type="entry name" value="p53_inducible_oxidoreductase"/>
    <property type="match status" value="1"/>
</dbReference>